<protein>
    <submittedName>
        <fullName evidence="2">Glycosyltransferase family 2 protein</fullName>
    </submittedName>
</protein>
<name>A0ABD4T803_9CYAN</name>
<keyword evidence="3" id="KW-1185">Reference proteome</keyword>
<dbReference type="PANTHER" id="PTHR43685">
    <property type="entry name" value="GLYCOSYLTRANSFERASE"/>
    <property type="match status" value="1"/>
</dbReference>
<evidence type="ECO:0000259" key="1">
    <source>
        <dbReference type="Pfam" id="PF00535"/>
    </source>
</evidence>
<gene>
    <name evidence="2" type="ORF">QQ91_0017830</name>
</gene>
<evidence type="ECO:0000313" key="2">
    <source>
        <dbReference type="EMBL" id="MCM1984686.1"/>
    </source>
</evidence>
<dbReference type="SUPFAM" id="SSF53448">
    <property type="entry name" value="Nucleotide-diphospho-sugar transferases"/>
    <property type="match status" value="1"/>
</dbReference>
<sequence length="307" mass="36173">MTNLPLISTIMIFFNGERFMDAAIESVLGQTHENWELLLVDDGSTDGSTAMAQRYAQRYPERIRYLEHPQHQNRGMSATRNLGIQQSSGEYVAFLDADDVWLPHHLQHQLSILLRQPEAMAVFGPTLFWYSWDEDNPKPDVIRELGLRPDWLYQPPQLLPLLLQEKAQTPATCSILIRKTLFEKIGGFLEQFKGCYEDQAFFSKVYLQAAVYVDSECCDRYRQHSASHCAIAVQNGTYHRFRANAAHRAFLRWLTDYLIQQQVKDPQVWQALQRAKWPYRYPWLYQIWYPIKRTRDALRRRLARGFW</sequence>
<reference evidence="2 3" key="1">
    <citation type="journal article" date="2015" name="Genome Announc.">
        <title>Draft Genome Sequence of Filamentous Marine Cyanobacterium Lyngbya confervoides Strain BDU141951.</title>
        <authorList>
            <person name="Chandrababunaidu M.M."/>
            <person name="Sen D."/>
            <person name="Tripathy S."/>
        </authorList>
    </citation>
    <scope>NUCLEOTIDE SEQUENCE [LARGE SCALE GENOMIC DNA]</scope>
    <source>
        <strain evidence="2 3">BDU141951</strain>
    </source>
</reference>
<dbReference type="InterPro" id="IPR029044">
    <property type="entry name" value="Nucleotide-diphossugar_trans"/>
</dbReference>
<dbReference type="Proteomes" id="UP000031561">
    <property type="component" value="Unassembled WGS sequence"/>
</dbReference>
<dbReference type="CDD" id="cd00761">
    <property type="entry name" value="Glyco_tranf_GTA_type"/>
    <property type="match status" value="1"/>
</dbReference>
<proteinExistence type="predicted"/>
<dbReference type="Gene3D" id="3.90.550.10">
    <property type="entry name" value="Spore Coat Polysaccharide Biosynthesis Protein SpsA, Chain A"/>
    <property type="match status" value="1"/>
</dbReference>
<dbReference type="Pfam" id="PF00535">
    <property type="entry name" value="Glycos_transf_2"/>
    <property type="match status" value="1"/>
</dbReference>
<feature type="domain" description="Glycosyltransferase 2-like" evidence="1">
    <location>
        <begin position="8"/>
        <end position="186"/>
    </location>
</feature>
<evidence type="ECO:0000313" key="3">
    <source>
        <dbReference type="Proteomes" id="UP000031561"/>
    </source>
</evidence>
<accession>A0ABD4T803</accession>
<dbReference type="InterPro" id="IPR050834">
    <property type="entry name" value="Glycosyltransf_2"/>
</dbReference>
<dbReference type="PANTHER" id="PTHR43685:SF2">
    <property type="entry name" value="GLYCOSYLTRANSFERASE 2-LIKE DOMAIN-CONTAINING PROTEIN"/>
    <property type="match status" value="1"/>
</dbReference>
<dbReference type="EMBL" id="JTHE03000103">
    <property type="protein sequence ID" value="MCM1984686.1"/>
    <property type="molecule type" value="Genomic_DNA"/>
</dbReference>
<dbReference type="RefSeq" id="WP_166276779.1">
    <property type="nucleotide sequence ID" value="NZ_JTHE03000103.1"/>
</dbReference>
<comment type="caution">
    <text evidence="2">The sequence shown here is derived from an EMBL/GenBank/DDBJ whole genome shotgun (WGS) entry which is preliminary data.</text>
</comment>
<dbReference type="InterPro" id="IPR001173">
    <property type="entry name" value="Glyco_trans_2-like"/>
</dbReference>
<organism evidence="2 3">
    <name type="scientific">Lyngbya confervoides BDU141951</name>
    <dbReference type="NCBI Taxonomy" id="1574623"/>
    <lineage>
        <taxon>Bacteria</taxon>
        <taxon>Bacillati</taxon>
        <taxon>Cyanobacteriota</taxon>
        <taxon>Cyanophyceae</taxon>
        <taxon>Oscillatoriophycideae</taxon>
        <taxon>Oscillatoriales</taxon>
        <taxon>Microcoleaceae</taxon>
        <taxon>Lyngbya</taxon>
    </lineage>
</organism>
<dbReference type="AlphaFoldDB" id="A0ABD4T803"/>